<keyword evidence="1 7" id="KW-0699">rRNA-binding</keyword>
<dbReference type="InterPro" id="IPR007696">
    <property type="entry name" value="DNA_mismatch_repair_MutS_core"/>
</dbReference>
<dbReference type="Gene3D" id="3.40.50.300">
    <property type="entry name" value="P-loop containing nucleotide triphosphate hydrolases"/>
    <property type="match status" value="1"/>
</dbReference>
<dbReference type="PROSITE" id="PS00486">
    <property type="entry name" value="DNA_MISMATCH_REPAIR_2"/>
    <property type="match status" value="1"/>
</dbReference>
<dbReference type="SUPFAM" id="SSF160443">
    <property type="entry name" value="SMR domain-like"/>
    <property type="match status" value="1"/>
</dbReference>
<evidence type="ECO:0000256" key="1">
    <source>
        <dbReference type="ARBA" id="ARBA00022730"/>
    </source>
</evidence>
<dbReference type="InterPro" id="IPR036063">
    <property type="entry name" value="Smr_dom_sf"/>
</dbReference>
<evidence type="ECO:0000313" key="9">
    <source>
        <dbReference type="EMBL" id="KWT75612.1"/>
    </source>
</evidence>
<dbReference type="InterPro" id="IPR002625">
    <property type="entry name" value="Smr_dom"/>
</dbReference>
<feature type="domain" description="Smr" evidence="8">
    <location>
        <begin position="746"/>
        <end position="821"/>
    </location>
</feature>
<name>A0ABR5SB98_9BACT</name>
<dbReference type="InterPro" id="IPR005747">
    <property type="entry name" value="MutS2"/>
</dbReference>
<dbReference type="EC" id="3.1.-.-" evidence="7"/>
<keyword evidence="4 7" id="KW-0067">ATP-binding</keyword>
<keyword evidence="7" id="KW-0540">Nuclease</keyword>
<comment type="subunit">
    <text evidence="7">Homodimer. Binds to stalled ribosomes, contacting rRNA.</text>
</comment>
<dbReference type="PIRSF" id="PIRSF005814">
    <property type="entry name" value="MutS_YshD"/>
    <property type="match status" value="1"/>
</dbReference>
<evidence type="ECO:0000256" key="7">
    <source>
        <dbReference type="HAMAP-Rule" id="MF_00092"/>
    </source>
</evidence>
<dbReference type="EC" id="3.6.4.-" evidence="7"/>
<dbReference type="Pfam" id="PF01713">
    <property type="entry name" value="Smr"/>
    <property type="match status" value="1"/>
</dbReference>
<dbReference type="Proteomes" id="UP000060487">
    <property type="component" value="Unassembled WGS sequence"/>
</dbReference>
<reference evidence="9 10" key="1">
    <citation type="submission" date="2015-11" db="EMBL/GenBank/DDBJ databases">
        <authorList>
            <person name="Lin W."/>
        </authorList>
    </citation>
    <scope>NUCLEOTIDE SEQUENCE [LARGE SCALE GENOMIC DNA]</scope>
    <source>
        <strain evidence="9 10">HCH-1</strain>
    </source>
</reference>
<feature type="binding site" evidence="7">
    <location>
        <begin position="352"/>
        <end position="359"/>
    </location>
    <ligand>
        <name>ATP</name>
        <dbReference type="ChEBI" id="CHEBI:30616"/>
    </ligand>
</feature>
<sequence>MSLVQPSSVDTQVTAGNTLRSLEFHKILDMVMSYAVTGGAKSLIASAAPYGDIGEIRREVSHVSEWRALFSENKHLVIESFNDMMPLFAELRPEGSILEPLELREFIWLFESALSLKRLSVEKNCPNIVRAVSEITGHASIKRALVKSIDADGRITDEASPELSSVRKKLASHEQRVRHILEKLLRRHDLDPHIQDNFITIRNGRWVIPVRRDSRGQIPGVVHDISKTGETLFTEPYETQHAGNEIDSLRSEEKIEEFKVLKRLSGMIHDNLNNIEKDYHLVVKLDSVMAKAKFADALKMSAPLIDDHRRINIIKGRHPLLLKTLARHNKADELVPLDFTLGELHNSIVITGSNAGGKTVVLKTIGVLHLMALSGMHIPALSGSSVAFVRHIFADIGDEQSIEDNLSTFSARVSRIAQILEQSGSDTLVLLDELGSGTDPEEGGALGCAVLKRLTGLGALTVVTTHLRLLKVFAATAKRITAGAMIMEITPETFDMNNGGTKNVRVFKPTYKLSPGELGTSYAFEIAAHFGLHDDIISDARGFMSGAEIQMETLMSGLREKIQQYELDSLRLQALHDEAAAAKDALKYELGSIQRQKTTMLLKANDEADKIVSGLRAEAVGILNDLTQADTLRAKELVINIDKKLARLRREKQALQNADAPEIENLAPGVTVNIKGLDTSGTVVSVNIKKRRAVVLVRGREVEVPVCELQYSGGQPLKNPLQGQTLGRQVSDVDLKGLSSEIPYEINLVGQRVDPAISGLERYLNDAAIAQHKDIRIIHGIGTGTLAKAVREHLDAHPLVKAYKKGDKDTGGEAVTLVTLNT</sequence>
<evidence type="ECO:0000256" key="3">
    <source>
        <dbReference type="ARBA" id="ARBA00022801"/>
    </source>
</evidence>
<evidence type="ECO:0000313" key="10">
    <source>
        <dbReference type="Proteomes" id="UP000060487"/>
    </source>
</evidence>
<dbReference type="PANTHER" id="PTHR48466">
    <property type="entry name" value="OS10G0509000 PROTEIN-RELATED"/>
    <property type="match status" value="1"/>
</dbReference>
<keyword evidence="5 7" id="KW-0694">RNA-binding</keyword>
<protein>
    <recommendedName>
        <fullName evidence="7">Endonuclease MutS2</fullName>
        <ecNumber evidence="7">3.1.-.-</ecNumber>
    </recommendedName>
    <alternativeName>
        <fullName evidence="7">Ribosome-associated protein quality control-upstream factor</fullName>
        <shortName evidence="7">RQC-upstream factor</shortName>
        <shortName evidence="7">RqcU</shortName>
        <ecNumber evidence="7">3.6.4.-</ecNumber>
    </alternativeName>
</protein>
<comment type="similarity">
    <text evidence="7">Belongs to the DNA mismatch repair MutS family. MutS2 subfamily.</text>
</comment>
<dbReference type="InterPro" id="IPR000432">
    <property type="entry name" value="DNA_mismatch_repair_MutS_C"/>
</dbReference>
<dbReference type="InterPro" id="IPR027417">
    <property type="entry name" value="P-loop_NTPase"/>
</dbReference>
<evidence type="ECO:0000256" key="6">
    <source>
        <dbReference type="ARBA" id="ARBA00023125"/>
    </source>
</evidence>
<dbReference type="InterPro" id="IPR045076">
    <property type="entry name" value="MutS"/>
</dbReference>
<evidence type="ECO:0000259" key="8">
    <source>
        <dbReference type="PROSITE" id="PS50828"/>
    </source>
</evidence>
<keyword evidence="2 7" id="KW-0547">Nucleotide-binding</keyword>
<evidence type="ECO:0000256" key="2">
    <source>
        <dbReference type="ARBA" id="ARBA00022741"/>
    </source>
</evidence>
<dbReference type="SUPFAM" id="SSF48334">
    <property type="entry name" value="DNA repair protein MutS, domain III"/>
    <property type="match status" value="1"/>
</dbReference>
<dbReference type="PROSITE" id="PS50828">
    <property type="entry name" value="SMR"/>
    <property type="match status" value="1"/>
</dbReference>
<comment type="caution">
    <text evidence="9">The sequence shown here is derived from an EMBL/GenBank/DDBJ whole genome shotgun (WGS) entry which is preliminary data.</text>
</comment>
<comment type="function">
    <text evidence="7">Endonuclease that is involved in the suppression of homologous recombination and thus may have a key role in the control of bacterial genetic diversity.</text>
</comment>
<keyword evidence="6 7" id="KW-0238">DNA-binding</keyword>
<keyword evidence="10" id="KW-1185">Reference proteome</keyword>
<dbReference type="HAMAP" id="MF_00092">
    <property type="entry name" value="MutS2"/>
    <property type="match status" value="1"/>
</dbReference>
<gene>
    <name evidence="7" type="primary">mutS2</name>
    <name evidence="7" type="synonym">rqcU</name>
    <name evidence="9" type="ORF">ASN18_3212</name>
</gene>
<dbReference type="Gene3D" id="3.30.1370.110">
    <property type="match status" value="1"/>
</dbReference>
<accession>A0ABR5SB98</accession>
<dbReference type="InterPro" id="IPR036187">
    <property type="entry name" value="DNA_mismatch_repair_MutS_sf"/>
</dbReference>
<evidence type="ECO:0000256" key="4">
    <source>
        <dbReference type="ARBA" id="ARBA00022840"/>
    </source>
</evidence>
<dbReference type="SMART" id="SM00534">
    <property type="entry name" value="MUTSac"/>
    <property type="match status" value="1"/>
</dbReference>
<organism evidence="9 10">
    <name type="scientific">Candidatus Magnetominusculus xianensis</name>
    <dbReference type="NCBI Taxonomy" id="1748249"/>
    <lineage>
        <taxon>Bacteria</taxon>
        <taxon>Pseudomonadati</taxon>
        <taxon>Nitrospirota</taxon>
        <taxon>Nitrospiria</taxon>
        <taxon>Nitrospirales</taxon>
        <taxon>Nitrospiraceae</taxon>
        <taxon>Candidatus Magnetominusculus</taxon>
    </lineage>
</organism>
<proteinExistence type="inferred from homology"/>
<evidence type="ECO:0000256" key="5">
    <source>
        <dbReference type="ARBA" id="ARBA00022884"/>
    </source>
</evidence>
<comment type="function">
    <text evidence="7">Acts as a ribosome collision sensor, splitting the ribosome into its 2 subunits. Detects stalled/collided 70S ribosomes which it binds and splits by an ATP-hydrolysis driven conformational change. Acts upstream of the ribosome quality control system (RQC), a ribosome-associated complex that mediates the extraction of incompletely synthesized nascent chains from stalled ribosomes and their subsequent degradation. Probably generates substrates for RQC.</text>
</comment>
<dbReference type="EMBL" id="LNQR01000129">
    <property type="protein sequence ID" value="KWT75612.1"/>
    <property type="molecule type" value="Genomic_DNA"/>
</dbReference>
<keyword evidence="3 7" id="KW-0378">Hydrolase</keyword>
<dbReference type="SUPFAM" id="SSF52540">
    <property type="entry name" value="P-loop containing nucleoside triphosphate hydrolases"/>
    <property type="match status" value="1"/>
</dbReference>
<dbReference type="PANTHER" id="PTHR48466:SF2">
    <property type="entry name" value="OS10G0509000 PROTEIN"/>
    <property type="match status" value="1"/>
</dbReference>
<dbReference type="RefSeq" id="WP_085053813.1">
    <property type="nucleotide sequence ID" value="NZ_LNQR01000129.1"/>
</dbReference>
<keyword evidence="7" id="KW-0255">Endonuclease</keyword>
<dbReference type="NCBIfam" id="TIGR01069">
    <property type="entry name" value="mutS2"/>
    <property type="match status" value="1"/>
</dbReference>
<dbReference type="SMART" id="SM00463">
    <property type="entry name" value="SMR"/>
    <property type="match status" value="1"/>
</dbReference>
<dbReference type="SMART" id="SM00533">
    <property type="entry name" value="MUTSd"/>
    <property type="match status" value="1"/>
</dbReference>
<dbReference type="Pfam" id="PF00488">
    <property type="entry name" value="MutS_V"/>
    <property type="match status" value="1"/>
</dbReference>